<evidence type="ECO:0000313" key="1">
    <source>
        <dbReference type="Ensembl" id="ENSOARP00020057897.1"/>
    </source>
</evidence>
<reference evidence="1" key="1">
    <citation type="submission" date="2020-11" db="EMBL/GenBank/DDBJ databases">
        <authorList>
            <person name="Davenport K.M."/>
            <person name="Bickhart D.M."/>
            <person name="Smith T.P.L."/>
            <person name="Murdoch B.M."/>
            <person name="Rosen B.D."/>
        </authorList>
    </citation>
    <scope>NUCLEOTIDE SEQUENCE [LARGE SCALE GENOMIC DNA]</scope>
    <source>
        <strain evidence="1">OAR_USU_Benz2616</strain>
    </source>
</reference>
<name>A0AC11EFP3_SHEEP</name>
<reference evidence="1" key="2">
    <citation type="submission" date="2025-08" db="UniProtKB">
        <authorList>
            <consortium name="Ensembl"/>
        </authorList>
    </citation>
    <scope>IDENTIFICATION</scope>
</reference>
<dbReference type="Ensembl" id="ENSOART00020081908.1">
    <property type="protein sequence ID" value="ENSOARP00020057897.1"/>
    <property type="gene ID" value="ENSOARG00020036968.1"/>
</dbReference>
<protein>
    <submittedName>
        <fullName evidence="1">Uncharacterized protein</fullName>
    </submittedName>
</protein>
<proteinExistence type="predicted"/>
<reference evidence="1" key="3">
    <citation type="submission" date="2025-09" db="UniProtKB">
        <authorList>
            <consortium name="Ensembl"/>
        </authorList>
    </citation>
    <scope>IDENTIFICATION</scope>
</reference>
<sequence length="184" mass="20599">MWRALNARRRSLAQTLSLLSICLAETTRVHPDFQQQEAVTLPPSLHLQILSIPGWMYNSNHTKHLQNLQKGHQGQAKVDFCRVLLLLHHLYEKGQHPVLSQPVTVNLQVAHIVPWPPTETPTSPSTQRRSRHSSFTFKSSEPLADSVGPRHGKAAWRDEGNSCPSGHKAIKLQLLDLNSAKPAV</sequence>
<organism evidence="1">
    <name type="scientific">Ovis aries</name>
    <name type="common">Sheep</name>
    <dbReference type="NCBI Taxonomy" id="9940"/>
    <lineage>
        <taxon>Eukaryota</taxon>
        <taxon>Metazoa</taxon>
        <taxon>Chordata</taxon>
        <taxon>Craniata</taxon>
        <taxon>Vertebrata</taxon>
        <taxon>Euteleostomi</taxon>
        <taxon>Mammalia</taxon>
        <taxon>Eutheria</taxon>
        <taxon>Laurasiatheria</taxon>
        <taxon>Artiodactyla</taxon>
        <taxon>Ruminantia</taxon>
        <taxon>Pecora</taxon>
        <taxon>Bovidae</taxon>
        <taxon>Caprinae</taxon>
        <taxon>Ovis</taxon>
    </lineage>
</organism>
<accession>A0AC11EFP3</accession>